<accession>A0A7S1B0X2</accession>
<dbReference type="AlphaFoldDB" id="A0A7S1B0X2"/>
<feature type="transmembrane region" description="Helical" evidence="2">
    <location>
        <begin position="299"/>
        <end position="320"/>
    </location>
</feature>
<organism evidence="3">
    <name type="scientific">Noctiluca scintillans</name>
    <name type="common">Sea sparkle</name>
    <name type="synonym">Red tide dinoflagellate</name>
    <dbReference type="NCBI Taxonomy" id="2966"/>
    <lineage>
        <taxon>Eukaryota</taxon>
        <taxon>Sar</taxon>
        <taxon>Alveolata</taxon>
        <taxon>Dinophyceae</taxon>
        <taxon>Noctilucales</taxon>
        <taxon>Noctilucaceae</taxon>
        <taxon>Noctiluca</taxon>
    </lineage>
</organism>
<feature type="region of interest" description="Disordered" evidence="1">
    <location>
        <begin position="196"/>
        <end position="245"/>
    </location>
</feature>
<dbReference type="EMBL" id="HBFQ01064509">
    <property type="protein sequence ID" value="CAD8871399.1"/>
    <property type="molecule type" value="Transcribed_RNA"/>
</dbReference>
<proteinExistence type="predicted"/>
<protein>
    <submittedName>
        <fullName evidence="3">Uncharacterized protein</fullName>
    </submittedName>
</protein>
<keyword evidence="2" id="KW-0472">Membrane</keyword>
<feature type="transmembrane region" description="Helical" evidence="2">
    <location>
        <begin position="356"/>
        <end position="378"/>
    </location>
</feature>
<keyword evidence="2" id="KW-1133">Transmembrane helix</keyword>
<feature type="compositionally biased region" description="Gly residues" evidence="1">
    <location>
        <begin position="212"/>
        <end position="224"/>
    </location>
</feature>
<evidence type="ECO:0000256" key="2">
    <source>
        <dbReference type="SAM" id="Phobius"/>
    </source>
</evidence>
<feature type="transmembrane region" description="Helical" evidence="2">
    <location>
        <begin position="165"/>
        <end position="187"/>
    </location>
</feature>
<name>A0A7S1B0X2_NOCSC</name>
<evidence type="ECO:0000313" key="3">
    <source>
        <dbReference type="EMBL" id="CAD8871399.1"/>
    </source>
</evidence>
<sequence>MNGHHPFRTSWTGFYEDARTENKDEMEFKSLVINNGSVNGGGEDSVGKFELLGTKVGDDISFVKAYPTHKVVYQGRIRDLEDGQTIEGRWHLESAAHVSGPFELTRSLELERKREAAFRMVVSRMKMFVGLIRFFFEDVGFTAIQAAYLASPEGQEGLHPNTRHFTLLSMVAGLLVSILGPIMECYAARRHRREGMELADPGPPPSVDGGRAHGGSRAGEGPGGDYSKLAETEAGETTSKPSEAYIQRRDQAKELTKHEFLSGNLDYVSVLMERPDVPAEVPDIAITDIIATSRGVHGVLLSGVLLFWTFVLSVPFVFHIDCTRGIPAKAHLCFCTISFLNCFLQIWCAAFTKYGYLMLVHAPQQFAFGLILSFFGGFDSYSDIAFIEIARSCGSWLWKPAASVYIVGVLLAQALPGILLLACKTHIPAALKLTEMNVLLLLLKPSVV</sequence>
<gene>
    <name evidence="3" type="ORF">NSCI0253_LOCUS45756</name>
</gene>
<evidence type="ECO:0000256" key="1">
    <source>
        <dbReference type="SAM" id="MobiDB-lite"/>
    </source>
</evidence>
<keyword evidence="2" id="KW-0812">Transmembrane</keyword>
<feature type="transmembrane region" description="Helical" evidence="2">
    <location>
        <begin position="128"/>
        <end position="150"/>
    </location>
</feature>
<feature type="transmembrane region" description="Helical" evidence="2">
    <location>
        <begin position="326"/>
        <end position="344"/>
    </location>
</feature>
<reference evidence="3" key="1">
    <citation type="submission" date="2021-01" db="EMBL/GenBank/DDBJ databases">
        <authorList>
            <person name="Corre E."/>
            <person name="Pelletier E."/>
            <person name="Niang G."/>
            <person name="Scheremetjew M."/>
            <person name="Finn R."/>
            <person name="Kale V."/>
            <person name="Holt S."/>
            <person name="Cochrane G."/>
            <person name="Meng A."/>
            <person name="Brown T."/>
            <person name="Cohen L."/>
        </authorList>
    </citation>
    <scope>NUCLEOTIDE SEQUENCE</scope>
</reference>
<feature type="transmembrane region" description="Helical" evidence="2">
    <location>
        <begin position="404"/>
        <end position="423"/>
    </location>
</feature>